<gene>
    <name evidence="1" type="ORF">CVT26_002554</name>
</gene>
<evidence type="ECO:0008006" key="3">
    <source>
        <dbReference type="Google" id="ProtNLM"/>
    </source>
</evidence>
<sequence length="419" mass="47940">MELHDDIWFTILEELRTMAGSAPTLKALRCQSRYFHEKVTPILFDRLALVSPTDIQIWERRLLQHEKNVGQGAIEIFWLKGVKTLELRLDSQEDLKELRSFVTRILPYIICQLSELCVSGDVWRNRQTDCQWVIELLRDRCIKDFTFGYSTLPKQMLNFLDCKSARSLQLRRVVHFHEPADWRPSACLLGADLQLYHHSSEFSGWKRVRAMRIDALNEETLSLAHECSNLLSLKASIVDGFVDKTSLLTVKEFPNFNKLRSLTLITRENILVRSMAVMVEKIIGCSSTLRELAIQFFLDWDSVEYGSQVLQELFRIVSSAERPGLASIQLEVSCYIPLLPVIREHEPDAVDKILEIATALDVIDGGGSLVNTAFLNASGKRLSTQQLRGLFHQNGHKIDLDRGVRWISPYPAGCSPWDV</sequence>
<proteinExistence type="predicted"/>
<dbReference type="Proteomes" id="UP000284706">
    <property type="component" value="Unassembled WGS sequence"/>
</dbReference>
<organism evidence="1 2">
    <name type="scientific">Gymnopilus dilepis</name>
    <dbReference type="NCBI Taxonomy" id="231916"/>
    <lineage>
        <taxon>Eukaryota</taxon>
        <taxon>Fungi</taxon>
        <taxon>Dikarya</taxon>
        <taxon>Basidiomycota</taxon>
        <taxon>Agaricomycotina</taxon>
        <taxon>Agaricomycetes</taxon>
        <taxon>Agaricomycetidae</taxon>
        <taxon>Agaricales</taxon>
        <taxon>Agaricineae</taxon>
        <taxon>Hymenogastraceae</taxon>
        <taxon>Gymnopilus</taxon>
    </lineage>
</organism>
<keyword evidence="2" id="KW-1185">Reference proteome</keyword>
<dbReference type="InParanoid" id="A0A409Y3Q9"/>
<name>A0A409Y3Q9_9AGAR</name>
<evidence type="ECO:0000313" key="1">
    <source>
        <dbReference type="EMBL" id="PPQ97623.1"/>
    </source>
</evidence>
<reference evidence="1 2" key="1">
    <citation type="journal article" date="2018" name="Evol. Lett.">
        <title>Horizontal gene cluster transfer increased hallucinogenic mushroom diversity.</title>
        <authorList>
            <person name="Reynolds H.T."/>
            <person name="Vijayakumar V."/>
            <person name="Gluck-Thaler E."/>
            <person name="Korotkin H.B."/>
            <person name="Matheny P.B."/>
            <person name="Slot J.C."/>
        </authorList>
    </citation>
    <scope>NUCLEOTIDE SEQUENCE [LARGE SCALE GENOMIC DNA]</scope>
    <source>
        <strain evidence="1 2">SRW20</strain>
    </source>
</reference>
<dbReference type="EMBL" id="NHYE01001219">
    <property type="protein sequence ID" value="PPQ97623.1"/>
    <property type="molecule type" value="Genomic_DNA"/>
</dbReference>
<comment type="caution">
    <text evidence="1">The sequence shown here is derived from an EMBL/GenBank/DDBJ whole genome shotgun (WGS) entry which is preliminary data.</text>
</comment>
<dbReference type="AlphaFoldDB" id="A0A409Y3Q9"/>
<protein>
    <recommendedName>
        <fullName evidence="3">F-box domain-containing protein</fullName>
    </recommendedName>
</protein>
<evidence type="ECO:0000313" key="2">
    <source>
        <dbReference type="Proteomes" id="UP000284706"/>
    </source>
</evidence>
<accession>A0A409Y3Q9</accession>